<dbReference type="Pfam" id="PF13305">
    <property type="entry name" value="TetR_C_33"/>
    <property type="match status" value="1"/>
</dbReference>
<dbReference type="InterPro" id="IPR036271">
    <property type="entry name" value="Tet_transcr_reg_TetR-rel_C_sf"/>
</dbReference>
<dbReference type="Proteomes" id="UP000618733">
    <property type="component" value="Unassembled WGS sequence"/>
</dbReference>
<feature type="DNA-binding region" description="H-T-H motif" evidence="4">
    <location>
        <begin position="34"/>
        <end position="53"/>
    </location>
</feature>
<evidence type="ECO:0000256" key="3">
    <source>
        <dbReference type="ARBA" id="ARBA00023163"/>
    </source>
</evidence>
<accession>A0A934UW28</accession>
<evidence type="ECO:0000259" key="5">
    <source>
        <dbReference type="PROSITE" id="PS50977"/>
    </source>
</evidence>
<dbReference type="InterPro" id="IPR001647">
    <property type="entry name" value="HTH_TetR"/>
</dbReference>
<dbReference type="GO" id="GO:0000976">
    <property type="term" value="F:transcription cis-regulatory region binding"/>
    <property type="evidence" value="ECO:0007669"/>
    <property type="project" value="TreeGrafter"/>
</dbReference>
<protein>
    <submittedName>
        <fullName evidence="6">WHG domain-containing protein</fullName>
    </submittedName>
</protein>
<dbReference type="AlphaFoldDB" id="A0A934UW28"/>
<evidence type="ECO:0000256" key="1">
    <source>
        <dbReference type="ARBA" id="ARBA00023015"/>
    </source>
</evidence>
<keyword evidence="7" id="KW-1185">Reference proteome</keyword>
<dbReference type="SUPFAM" id="SSF46689">
    <property type="entry name" value="Homeodomain-like"/>
    <property type="match status" value="1"/>
</dbReference>
<dbReference type="InterPro" id="IPR009057">
    <property type="entry name" value="Homeodomain-like_sf"/>
</dbReference>
<evidence type="ECO:0000256" key="4">
    <source>
        <dbReference type="PROSITE-ProRule" id="PRU00335"/>
    </source>
</evidence>
<organism evidence="6 7">
    <name type="scientific">Leucobacter edaphi</name>
    <dbReference type="NCBI Taxonomy" id="2796472"/>
    <lineage>
        <taxon>Bacteria</taxon>
        <taxon>Bacillati</taxon>
        <taxon>Actinomycetota</taxon>
        <taxon>Actinomycetes</taxon>
        <taxon>Micrococcales</taxon>
        <taxon>Microbacteriaceae</taxon>
        <taxon>Leucobacter</taxon>
    </lineage>
</organism>
<dbReference type="PANTHER" id="PTHR30055:SF234">
    <property type="entry name" value="HTH-TYPE TRANSCRIPTIONAL REGULATOR BETI"/>
    <property type="match status" value="1"/>
</dbReference>
<dbReference type="GO" id="GO:0003700">
    <property type="term" value="F:DNA-binding transcription factor activity"/>
    <property type="evidence" value="ECO:0007669"/>
    <property type="project" value="TreeGrafter"/>
</dbReference>
<evidence type="ECO:0000313" key="6">
    <source>
        <dbReference type="EMBL" id="MBK0420530.1"/>
    </source>
</evidence>
<dbReference type="EMBL" id="JAEHOI010000001">
    <property type="protein sequence ID" value="MBK0420530.1"/>
    <property type="molecule type" value="Genomic_DNA"/>
</dbReference>
<dbReference type="Gene3D" id="1.10.357.10">
    <property type="entry name" value="Tetracycline Repressor, domain 2"/>
    <property type="match status" value="1"/>
</dbReference>
<name>A0A934UW28_9MICO</name>
<dbReference type="SUPFAM" id="SSF48498">
    <property type="entry name" value="Tetracyclin repressor-like, C-terminal domain"/>
    <property type="match status" value="1"/>
</dbReference>
<evidence type="ECO:0000256" key="2">
    <source>
        <dbReference type="ARBA" id="ARBA00023125"/>
    </source>
</evidence>
<reference evidence="6" key="1">
    <citation type="submission" date="2020-12" db="EMBL/GenBank/DDBJ databases">
        <title>Leucobacter sp. CAS2, isolated from Chromium sludge.</title>
        <authorList>
            <person name="Xu Z."/>
        </authorList>
    </citation>
    <scope>NUCLEOTIDE SEQUENCE</scope>
    <source>
        <strain evidence="6">CSA2</strain>
    </source>
</reference>
<dbReference type="RefSeq" id="WP_200130751.1">
    <property type="nucleotide sequence ID" value="NZ_JAEHOI010000001.1"/>
</dbReference>
<proteinExistence type="predicted"/>
<gene>
    <name evidence="6" type="ORF">JD292_00320</name>
</gene>
<dbReference type="PROSITE" id="PS50977">
    <property type="entry name" value="HTH_TETR_2"/>
    <property type="match status" value="1"/>
</dbReference>
<evidence type="ECO:0000313" key="7">
    <source>
        <dbReference type="Proteomes" id="UP000618733"/>
    </source>
</evidence>
<comment type="caution">
    <text evidence="6">The sequence shown here is derived from an EMBL/GenBank/DDBJ whole genome shotgun (WGS) entry which is preliminary data.</text>
</comment>
<dbReference type="InterPro" id="IPR025996">
    <property type="entry name" value="MT1864/Rv1816-like_C"/>
</dbReference>
<feature type="domain" description="HTH tetR-type" evidence="5">
    <location>
        <begin position="13"/>
        <end position="71"/>
    </location>
</feature>
<keyword evidence="1" id="KW-0805">Transcription regulation</keyword>
<dbReference type="InterPro" id="IPR050109">
    <property type="entry name" value="HTH-type_TetR-like_transc_reg"/>
</dbReference>
<sequence>MTKPTNKIAYHHGDLRAALLRAGFELLESGEPFSLRAVARQASVSTAAPYRHFADREELESALAVQGMQDLLAALQTSAGADGTGGGGAEFAVAYVRFAMSRPALFQLMFGRPCNDQDDERVRAASALHEYLDTAIVEALPAGAPAGAATAGWALAHGLAFLHLDGKLPNADPAEIDARIRETFRAAFPAGHADRAVGTQTKSNTKDLSA</sequence>
<keyword evidence="3" id="KW-0804">Transcription</keyword>
<keyword evidence="2 4" id="KW-0238">DNA-binding</keyword>
<dbReference type="PANTHER" id="PTHR30055">
    <property type="entry name" value="HTH-TYPE TRANSCRIPTIONAL REGULATOR RUTR"/>
    <property type="match status" value="1"/>
</dbReference>